<proteinExistence type="predicted"/>
<organism evidence="1 2">
    <name type="scientific">Sphaerosporella brunnea</name>
    <dbReference type="NCBI Taxonomy" id="1250544"/>
    <lineage>
        <taxon>Eukaryota</taxon>
        <taxon>Fungi</taxon>
        <taxon>Dikarya</taxon>
        <taxon>Ascomycota</taxon>
        <taxon>Pezizomycotina</taxon>
        <taxon>Pezizomycetes</taxon>
        <taxon>Pezizales</taxon>
        <taxon>Pyronemataceae</taxon>
        <taxon>Sphaerosporella</taxon>
    </lineage>
</organism>
<dbReference type="Proteomes" id="UP000326924">
    <property type="component" value="Unassembled WGS sequence"/>
</dbReference>
<protein>
    <submittedName>
        <fullName evidence="1">Uncharacterized protein</fullName>
    </submittedName>
</protein>
<dbReference type="AlphaFoldDB" id="A0A5J5EZ58"/>
<gene>
    <name evidence="1" type="ORF">FN846DRAFT_889647</name>
</gene>
<evidence type="ECO:0000313" key="1">
    <source>
        <dbReference type="EMBL" id="KAA8908053.1"/>
    </source>
</evidence>
<keyword evidence="2" id="KW-1185">Reference proteome</keyword>
<reference evidence="1 2" key="1">
    <citation type="submission" date="2019-09" db="EMBL/GenBank/DDBJ databases">
        <title>Draft genome of the ectomycorrhizal ascomycete Sphaerosporella brunnea.</title>
        <authorList>
            <consortium name="DOE Joint Genome Institute"/>
            <person name="Benucci G.M."/>
            <person name="Marozzi G."/>
            <person name="Antonielli L."/>
            <person name="Sanchez S."/>
            <person name="Marco P."/>
            <person name="Wang X."/>
            <person name="Falini L.B."/>
            <person name="Barry K."/>
            <person name="Haridas S."/>
            <person name="Lipzen A."/>
            <person name="Labutti K."/>
            <person name="Grigoriev I.V."/>
            <person name="Murat C."/>
            <person name="Martin F."/>
            <person name="Albertini E."/>
            <person name="Donnini D."/>
            <person name="Bonito G."/>
        </authorList>
    </citation>
    <scope>NUCLEOTIDE SEQUENCE [LARGE SCALE GENOMIC DNA]</scope>
    <source>
        <strain evidence="1 2">Sb_GMNB300</strain>
    </source>
</reference>
<dbReference type="InParanoid" id="A0A5J5EZ58"/>
<dbReference type="EMBL" id="VXIS01000072">
    <property type="protein sequence ID" value="KAA8908053.1"/>
    <property type="molecule type" value="Genomic_DNA"/>
</dbReference>
<sequence length="181" mass="19661">MPSGRAQGDSQPEVYMRFRRFTITSQVCIAQRLSVPPFSAFQRYWSPIGKSGFESPNAGRWNAGVLNLSQGKVLDTRAREMLYPIFIDSNSTSAMPVVLPNAAAILEHPFTGTSRPILEQPFAGATRRILRCLTAIATMSGAYPTACSGRGNSGGAIPHAAREVPAYRPSITIEVVYKPKS</sequence>
<evidence type="ECO:0000313" key="2">
    <source>
        <dbReference type="Proteomes" id="UP000326924"/>
    </source>
</evidence>
<accession>A0A5J5EZ58</accession>
<comment type="caution">
    <text evidence="1">The sequence shown here is derived from an EMBL/GenBank/DDBJ whole genome shotgun (WGS) entry which is preliminary data.</text>
</comment>
<name>A0A5J5EZ58_9PEZI</name>